<comment type="caution">
    <text evidence="3">The sequence shown here is derived from an EMBL/GenBank/DDBJ whole genome shotgun (WGS) entry which is preliminary data.</text>
</comment>
<keyword evidence="2" id="KW-0472">Membrane</keyword>
<dbReference type="AlphaFoldDB" id="A0AAN4ZRQ1"/>
<dbReference type="Proteomes" id="UP001328107">
    <property type="component" value="Unassembled WGS sequence"/>
</dbReference>
<feature type="region of interest" description="Disordered" evidence="1">
    <location>
        <begin position="66"/>
        <end position="88"/>
    </location>
</feature>
<feature type="transmembrane region" description="Helical" evidence="2">
    <location>
        <begin position="18"/>
        <end position="39"/>
    </location>
</feature>
<dbReference type="EMBL" id="BTRK01000003">
    <property type="protein sequence ID" value="GMR41955.1"/>
    <property type="molecule type" value="Genomic_DNA"/>
</dbReference>
<protein>
    <submittedName>
        <fullName evidence="3">Uncharacterized protein</fullName>
    </submittedName>
</protein>
<evidence type="ECO:0000313" key="4">
    <source>
        <dbReference type="Proteomes" id="UP001328107"/>
    </source>
</evidence>
<evidence type="ECO:0000313" key="3">
    <source>
        <dbReference type="EMBL" id="GMR41955.1"/>
    </source>
</evidence>
<keyword evidence="2" id="KW-1133">Transmembrane helix</keyword>
<name>A0AAN4ZRQ1_9BILA</name>
<keyword evidence="4" id="KW-1185">Reference proteome</keyword>
<proteinExistence type="predicted"/>
<keyword evidence="2" id="KW-0812">Transmembrane</keyword>
<evidence type="ECO:0000256" key="1">
    <source>
        <dbReference type="SAM" id="MobiDB-lite"/>
    </source>
</evidence>
<gene>
    <name evidence="3" type="ORF">PMAYCL1PPCAC_12150</name>
</gene>
<accession>A0AAN4ZRQ1</accession>
<reference evidence="4" key="1">
    <citation type="submission" date="2022-10" db="EMBL/GenBank/DDBJ databases">
        <title>Genome assembly of Pristionchus species.</title>
        <authorList>
            <person name="Yoshida K."/>
            <person name="Sommer R.J."/>
        </authorList>
    </citation>
    <scope>NUCLEOTIDE SEQUENCE [LARGE SCALE GENOMIC DNA]</scope>
    <source>
        <strain evidence="4">RS5460</strain>
    </source>
</reference>
<sequence>MVDKNGPRMALSLVQKKILVVGGATVISTIGVLVCLHFWSDRTDNEKRRSDHLYIDVHHHFRPLPPASSRILPSKNRASKRGFKNFPS</sequence>
<evidence type="ECO:0000256" key="2">
    <source>
        <dbReference type="SAM" id="Phobius"/>
    </source>
</evidence>
<organism evidence="3 4">
    <name type="scientific">Pristionchus mayeri</name>
    <dbReference type="NCBI Taxonomy" id="1317129"/>
    <lineage>
        <taxon>Eukaryota</taxon>
        <taxon>Metazoa</taxon>
        <taxon>Ecdysozoa</taxon>
        <taxon>Nematoda</taxon>
        <taxon>Chromadorea</taxon>
        <taxon>Rhabditida</taxon>
        <taxon>Rhabditina</taxon>
        <taxon>Diplogasteromorpha</taxon>
        <taxon>Diplogasteroidea</taxon>
        <taxon>Neodiplogasteridae</taxon>
        <taxon>Pristionchus</taxon>
    </lineage>
</organism>
<feature type="compositionally biased region" description="Basic residues" evidence="1">
    <location>
        <begin position="77"/>
        <end position="88"/>
    </location>
</feature>